<dbReference type="OMA" id="DKEPYFG"/>
<evidence type="ECO:0000313" key="8">
    <source>
        <dbReference type="EMBL" id="EGT37296.1"/>
    </source>
</evidence>
<dbReference type="GO" id="GO:0016020">
    <property type="term" value="C:membrane"/>
    <property type="evidence" value="ECO:0007669"/>
    <property type="project" value="UniProtKB-SubCell"/>
</dbReference>
<gene>
    <name evidence="8" type="ORF">CAEBREN_01755</name>
</gene>
<dbReference type="EMBL" id="GL379945">
    <property type="protein sequence ID" value="EGT37296.1"/>
    <property type="molecule type" value="Genomic_DNA"/>
</dbReference>
<dbReference type="InParanoid" id="G0NTS8"/>
<keyword evidence="3 7" id="KW-0812">Transmembrane</keyword>
<evidence type="ECO:0000256" key="1">
    <source>
        <dbReference type="ARBA" id="ARBA00004141"/>
    </source>
</evidence>
<dbReference type="STRING" id="135651.G0NTS8"/>
<feature type="region of interest" description="Disordered" evidence="6">
    <location>
        <begin position="195"/>
        <end position="304"/>
    </location>
</feature>
<organism evidence="9">
    <name type="scientific">Caenorhabditis brenneri</name>
    <name type="common">Nematode worm</name>
    <dbReference type="NCBI Taxonomy" id="135651"/>
    <lineage>
        <taxon>Eukaryota</taxon>
        <taxon>Metazoa</taxon>
        <taxon>Ecdysozoa</taxon>
        <taxon>Nematoda</taxon>
        <taxon>Chromadorea</taxon>
        <taxon>Rhabditida</taxon>
        <taxon>Rhabditina</taxon>
        <taxon>Rhabditomorpha</taxon>
        <taxon>Rhabditoidea</taxon>
        <taxon>Rhabditidae</taxon>
        <taxon>Peloderinae</taxon>
        <taxon>Caenorhabditis</taxon>
    </lineage>
</organism>
<evidence type="ECO:0000256" key="7">
    <source>
        <dbReference type="SAM" id="Phobius"/>
    </source>
</evidence>
<dbReference type="PANTHER" id="PTHR31815:SF1">
    <property type="entry name" value="TRANSMEMBRANE PROTEIN 200C"/>
    <property type="match status" value="1"/>
</dbReference>
<proteinExistence type="inferred from homology"/>
<keyword evidence="5 7" id="KW-0472">Membrane</keyword>
<feature type="transmembrane region" description="Helical" evidence="7">
    <location>
        <begin position="41"/>
        <end position="65"/>
    </location>
</feature>
<keyword evidence="9" id="KW-1185">Reference proteome</keyword>
<accession>G0NTS8</accession>
<sequence>MPTRNCEYTRVATYDQQEGQLPTLVDRTHTSKFRHDKTVWAACRAVIFGCIIIVVGLAMTILGYFDKYFSEKIEIIDGSEQVTYDRMIQYQLKSMQYLGPILMGIGSFILIIACVVTLESRDKHAQIITEESILQKRRRLISEEEEKAEHNDVFIDDDEDKEPYFGDGRRFVTMDANRLAPLADVDSLTDISLTQRGGSESRLQSEDVTAPPDSSDLPESDRFFQENEETVEDPDDHQPSTSNLPSTSVEIQYSEDLPLVPDDQADDHEIPKELPKNGTNLEQPLEPVEPKNEEDSEPESPRRAKLRLEILASEME</sequence>
<comment type="subcellular location">
    <subcellularLocation>
        <location evidence="1">Membrane</location>
        <topology evidence="1">Multi-pass membrane protein</topology>
    </subcellularLocation>
</comment>
<dbReference type="InterPro" id="IPR018787">
    <property type="entry name" value="DUF2371_TMEM200"/>
</dbReference>
<feature type="compositionally biased region" description="Basic and acidic residues" evidence="6">
    <location>
        <begin position="288"/>
        <end position="304"/>
    </location>
</feature>
<evidence type="ECO:0000256" key="5">
    <source>
        <dbReference type="ARBA" id="ARBA00023136"/>
    </source>
</evidence>
<dbReference type="Pfam" id="PF10177">
    <property type="entry name" value="DUF2371"/>
    <property type="match status" value="1"/>
</dbReference>
<protein>
    <submittedName>
        <fullName evidence="8">Uncharacterized protein</fullName>
    </submittedName>
</protein>
<dbReference type="HOGENOM" id="CLU_1050657_0_0_1"/>
<evidence type="ECO:0000256" key="3">
    <source>
        <dbReference type="ARBA" id="ARBA00022692"/>
    </source>
</evidence>
<evidence type="ECO:0000256" key="6">
    <source>
        <dbReference type="SAM" id="MobiDB-lite"/>
    </source>
</evidence>
<dbReference type="eggNOG" id="KOG4823">
    <property type="taxonomic scope" value="Eukaryota"/>
</dbReference>
<comment type="similarity">
    <text evidence="2">Belongs to the TMEM200 family.</text>
</comment>
<evidence type="ECO:0000256" key="4">
    <source>
        <dbReference type="ARBA" id="ARBA00022989"/>
    </source>
</evidence>
<reference evidence="9" key="1">
    <citation type="submission" date="2011-07" db="EMBL/GenBank/DDBJ databases">
        <authorList>
            <consortium name="Caenorhabditis brenneri Sequencing and Analysis Consortium"/>
            <person name="Wilson R.K."/>
        </authorList>
    </citation>
    <scope>NUCLEOTIDE SEQUENCE [LARGE SCALE GENOMIC DNA]</scope>
    <source>
        <strain evidence="9">PB2801</strain>
    </source>
</reference>
<dbReference type="PANTHER" id="PTHR31815">
    <property type="entry name" value="AGAP005329-PA"/>
    <property type="match status" value="1"/>
</dbReference>
<feature type="compositionally biased region" description="Polar residues" evidence="6">
    <location>
        <begin position="239"/>
        <end position="251"/>
    </location>
</feature>
<dbReference type="AlphaFoldDB" id="G0NTS8"/>
<dbReference type="OrthoDB" id="9994280at2759"/>
<name>G0NTS8_CAEBE</name>
<evidence type="ECO:0000313" key="9">
    <source>
        <dbReference type="Proteomes" id="UP000008068"/>
    </source>
</evidence>
<evidence type="ECO:0000256" key="2">
    <source>
        <dbReference type="ARBA" id="ARBA00005308"/>
    </source>
</evidence>
<dbReference type="Proteomes" id="UP000008068">
    <property type="component" value="Unassembled WGS sequence"/>
</dbReference>
<dbReference type="FunCoup" id="G0NTS8">
    <property type="interactions" value="969"/>
</dbReference>
<feature type="compositionally biased region" description="Acidic residues" evidence="6">
    <location>
        <begin position="226"/>
        <end position="235"/>
    </location>
</feature>
<keyword evidence="4 7" id="KW-1133">Transmembrane helix</keyword>
<feature type="transmembrane region" description="Helical" evidence="7">
    <location>
        <begin position="97"/>
        <end position="118"/>
    </location>
</feature>